<dbReference type="Gene3D" id="3.40.50.720">
    <property type="entry name" value="NAD(P)-binding Rossmann-like Domain"/>
    <property type="match status" value="1"/>
</dbReference>
<dbReference type="RefSeq" id="WP_191144091.1">
    <property type="nucleotide sequence ID" value="NZ_JACXAF010000006.1"/>
</dbReference>
<dbReference type="PANTHER" id="PTHR43157:SF31">
    <property type="entry name" value="PHOSPHATIDYLINOSITOL-GLYCAN BIOSYNTHESIS CLASS F PROTEIN"/>
    <property type="match status" value="1"/>
</dbReference>
<dbReference type="EMBL" id="JACXAF010000006">
    <property type="protein sequence ID" value="MBD1388986.1"/>
    <property type="molecule type" value="Genomic_DNA"/>
</dbReference>
<dbReference type="GO" id="GO:0016491">
    <property type="term" value="F:oxidoreductase activity"/>
    <property type="evidence" value="ECO:0007669"/>
    <property type="project" value="UniProtKB-KW"/>
</dbReference>
<evidence type="ECO:0000259" key="4">
    <source>
        <dbReference type="SMART" id="SM00822"/>
    </source>
</evidence>
<dbReference type="Pfam" id="PF00106">
    <property type="entry name" value="adh_short"/>
    <property type="match status" value="1"/>
</dbReference>
<protein>
    <submittedName>
        <fullName evidence="5">SDR family NAD(P)-dependent oxidoreductase</fullName>
    </submittedName>
</protein>
<dbReference type="PANTHER" id="PTHR43157">
    <property type="entry name" value="PHOSPHATIDYLINOSITOL-GLYCAN BIOSYNTHESIS CLASS F PROTEIN-RELATED"/>
    <property type="match status" value="1"/>
</dbReference>
<accession>A0A8J6QPZ3</accession>
<name>A0A8J6QPZ3_9GAMM</name>
<dbReference type="SUPFAM" id="SSF51735">
    <property type="entry name" value="NAD(P)-binding Rossmann-fold domains"/>
    <property type="match status" value="1"/>
</dbReference>
<keyword evidence="2" id="KW-0560">Oxidoreductase</keyword>
<dbReference type="InterPro" id="IPR057326">
    <property type="entry name" value="KR_dom"/>
</dbReference>
<dbReference type="SMART" id="SM00822">
    <property type="entry name" value="PKS_KR"/>
    <property type="match status" value="1"/>
</dbReference>
<evidence type="ECO:0000313" key="6">
    <source>
        <dbReference type="Proteomes" id="UP000638014"/>
    </source>
</evidence>
<comment type="caution">
    <text evidence="5">The sequence shown here is derived from an EMBL/GenBank/DDBJ whole genome shotgun (WGS) entry which is preliminary data.</text>
</comment>
<dbReference type="InterPro" id="IPR002347">
    <property type="entry name" value="SDR_fam"/>
</dbReference>
<dbReference type="InterPro" id="IPR036291">
    <property type="entry name" value="NAD(P)-bd_dom_sf"/>
</dbReference>
<evidence type="ECO:0000256" key="2">
    <source>
        <dbReference type="ARBA" id="ARBA00023002"/>
    </source>
</evidence>
<dbReference type="Proteomes" id="UP000638014">
    <property type="component" value="Unassembled WGS sequence"/>
</dbReference>
<dbReference type="PRINTS" id="PR00080">
    <property type="entry name" value="SDRFAMILY"/>
</dbReference>
<sequence length="261" mass="27446">MAKTILITGSTDGIGLATAQRLLEDGHRVLLHGRSEPKLQQAEAQLAPIGTVTCFNADLSDLSAVRTLAAEVVSNYSSLDVLINNAGVFATAQPTTASGLDIRFVVNTLAPVVLTDALLALVRPQGRVINLSSAAQAPVDLAAMQGRKVLTDNAAYAQSKLALTMWSRWQAQQWGEQGPIMVAVNPGSFLASKMVKDAYGVAGNDIGIGVDILVRAALSESFANAAGRYFDNDSGAFAQPHPDALDDAKCEALMTTINQLI</sequence>
<comment type="similarity">
    <text evidence="1 3">Belongs to the short-chain dehydrogenases/reductases (SDR) family.</text>
</comment>
<reference evidence="5" key="1">
    <citation type="submission" date="2020-09" db="EMBL/GenBank/DDBJ databases">
        <title>A novel bacterium of genus Neiella, isolated from South China Sea.</title>
        <authorList>
            <person name="Huang H."/>
            <person name="Mo K."/>
            <person name="Hu Y."/>
        </authorList>
    </citation>
    <scope>NUCLEOTIDE SEQUENCE</scope>
    <source>
        <strain evidence="5">HB171785</strain>
    </source>
</reference>
<evidence type="ECO:0000256" key="1">
    <source>
        <dbReference type="ARBA" id="ARBA00006484"/>
    </source>
</evidence>
<keyword evidence="6" id="KW-1185">Reference proteome</keyword>
<organism evidence="5 6">
    <name type="scientific">Neiella litorisoli</name>
    <dbReference type="NCBI Taxonomy" id="2771431"/>
    <lineage>
        <taxon>Bacteria</taxon>
        <taxon>Pseudomonadati</taxon>
        <taxon>Pseudomonadota</taxon>
        <taxon>Gammaproteobacteria</taxon>
        <taxon>Alteromonadales</taxon>
        <taxon>Echinimonadaceae</taxon>
        <taxon>Neiella</taxon>
    </lineage>
</organism>
<dbReference type="InterPro" id="IPR020904">
    <property type="entry name" value="Sc_DH/Rdtase_CS"/>
</dbReference>
<evidence type="ECO:0000256" key="3">
    <source>
        <dbReference type="RuleBase" id="RU000363"/>
    </source>
</evidence>
<dbReference type="AlphaFoldDB" id="A0A8J6QPZ3"/>
<feature type="domain" description="Ketoreductase" evidence="4">
    <location>
        <begin position="3"/>
        <end position="172"/>
    </location>
</feature>
<dbReference type="PRINTS" id="PR00081">
    <property type="entry name" value="GDHRDH"/>
</dbReference>
<dbReference type="PROSITE" id="PS00061">
    <property type="entry name" value="ADH_SHORT"/>
    <property type="match status" value="1"/>
</dbReference>
<evidence type="ECO:0000313" key="5">
    <source>
        <dbReference type="EMBL" id="MBD1388986.1"/>
    </source>
</evidence>
<gene>
    <name evidence="5" type="ORF">IC617_06050</name>
</gene>
<proteinExistence type="inferred from homology"/>